<dbReference type="HOGENOM" id="CLU_038260_0_0_10"/>
<accession>D5BFI1</accession>
<protein>
    <recommendedName>
        <fullName evidence="3">Capsule assembly protein Wzi</fullName>
    </recommendedName>
</protein>
<proteinExistence type="predicted"/>
<name>D5BFI1_ZUNPS</name>
<dbReference type="EMBL" id="CP001650">
    <property type="protein sequence ID" value="ADF50925.1"/>
    <property type="molecule type" value="Genomic_DNA"/>
</dbReference>
<evidence type="ECO:0008006" key="3">
    <source>
        <dbReference type="Google" id="ProtNLM"/>
    </source>
</evidence>
<evidence type="ECO:0000313" key="1">
    <source>
        <dbReference type="EMBL" id="ADF50925.1"/>
    </source>
</evidence>
<reference evidence="1 2" key="1">
    <citation type="journal article" date="2010" name="BMC Genomics">
        <title>The complete genome of Zunongwangia profunda SM-A87 reveals its adaptation to the deep-sea environment and ecological role in sedimentary organic nitrogen degradation.</title>
        <authorList>
            <person name="Qin Q.L."/>
            <person name="Zhang X.Y."/>
            <person name="Wang X.M."/>
            <person name="Liu G.M."/>
            <person name="Chen X.L."/>
            <person name="Xie B.B."/>
            <person name="Dang H.Y."/>
            <person name="Zhou B.C."/>
            <person name="Yu J."/>
            <person name="Zhang Y.Z."/>
        </authorList>
    </citation>
    <scope>NUCLEOTIDE SEQUENCE [LARGE SCALE GENOMIC DNA]</scope>
    <source>
        <strain evidence="2">DSM 18752 / CCTCC AB 206139 / SM-A87</strain>
    </source>
</reference>
<keyword evidence="2" id="KW-1185">Reference proteome</keyword>
<dbReference type="eggNOG" id="ENOG502Z7NG">
    <property type="taxonomic scope" value="Bacteria"/>
</dbReference>
<dbReference type="AlphaFoldDB" id="D5BFI1"/>
<organism evidence="1 2">
    <name type="scientific">Zunongwangia profunda (strain DSM 18752 / CCTCC AB 206139 / SM-A87)</name>
    <name type="common">Wangia profunda</name>
    <dbReference type="NCBI Taxonomy" id="655815"/>
    <lineage>
        <taxon>Bacteria</taxon>
        <taxon>Pseudomonadati</taxon>
        <taxon>Bacteroidota</taxon>
        <taxon>Flavobacteriia</taxon>
        <taxon>Flavobacteriales</taxon>
        <taxon>Flavobacteriaceae</taxon>
        <taxon>Zunongwangia</taxon>
    </lineage>
</organism>
<sequence>MGGAYSNTEELPFYFYKNTKGRLSDQSEFYGTLMLDYSFDISRNFNMILGGAASYDNSPIAGNHIWMDELYSKIVYKNQISLTLGRKHQEENLSGLSASNANFAWSLNTRAMPGLQLTLDPFYFDRFDTFGVSASFEQYLLEKDRSVSRAQIHHKNFYLLYNRKSWAIKAGIEHYAMYGGTSEFYGEAPSGLQNYLKVFFGREGGSEAIGGERQNVIGNHLGTYVFDISYTTNVKYNFVYNHFFEDGSSSKFSNFPDGSYALYIEDVDNRNLWKAFIFEIYYTKNRSKNYNGPENVEQYFNNFLFYKSGWSYQQRILGVPFFDFDSSAPRGSIVNDEFIAYHLGMNAELAKYSRRNTFPLRLLLTHVNYSNSRPSVLSKSNVFYSYLDIGLIQNNPFNLNISFGTEFSEGDKPIFAAGLSVSKSFF</sequence>
<gene>
    <name evidence="1" type="ordered locus">ZPR_0568</name>
</gene>
<dbReference type="KEGG" id="zpr:ZPR_0568"/>
<evidence type="ECO:0000313" key="2">
    <source>
        <dbReference type="Proteomes" id="UP000001654"/>
    </source>
</evidence>
<dbReference type="STRING" id="655815.ZPR_0568"/>
<dbReference type="Proteomes" id="UP000001654">
    <property type="component" value="Chromosome"/>
</dbReference>